<evidence type="ECO:0000313" key="2">
    <source>
        <dbReference type="EMBL" id="ELZ83018.1"/>
    </source>
</evidence>
<proteinExistence type="predicted"/>
<accession>M0HGX5</accession>
<dbReference type="AlphaFoldDB" id="M0HGX5"/>
<dbReference type="Proteomes" id="UP000011612">
    <property type="component" value="Unassembled WGS sequence"/>
</dbReference>
<feature type="compositionally biased region" description="Basic and acidic residues" evidence="1">
    <location>
        <begin position="22"/>
        <end position="44"/>
    </location>
</feature>
<feature type="region of interest" description="Disordered" evidence="1">
    <location>
        <begin position="1"/>
        <end position="51"/>
    </location>
</feature>
<gene>
    <name evidence="2" type="ORF">C453_13471</name>
</gene>
<keyword evidence="3" id="KW-1185">Reference proteome</keyword>
<comment type="caution">
    <text evidence="2">The sequence shown here is derived from an EMBL/GenBank/DDBJ whole genome shotgun (WGS) entry which is preliminary data.</text>
</comment>
<dbReference type="EMBL" id="AOLK01000021">
    <property type="protein sequence ID" value="ELZ83018.1"/>
    <property type="molecule type" value="Genomic_DNA"/>
</dbReference>
<reference evidence="2 3" key="1">
    <citation type="journal article" date="2014" name="PLoS Genet.">
        <title>Phylogenetically driven sequencing of extremely halophilic archaea reveals strategies for static and dynamic osmo-response.</title>
        <authorList>
            <person name="Becker E.A."/>
            <person name="Seitzer P.M."/>
            <person name="Tritt A."/>
            <person name="Larsen D."/>
            <person name="Krusor M."/>
            <person name="Yao A.I."/>
            <person name="Wu D."/>
            <person name="Madern D."/>
            <person name="Eisen J.A."/>
            <person name="Darling A.E."/>
            <person name="Facciotti M.T."/>
        </authorList>
    </citation>
    <scope>NUCLEOTIDE SEQUENCE [LARGE SCALE GENOMIC DNA]</scope>
    <source>
        <strain evidence="2 3">ATCC BAA-1513</strain>
    </source>
</reference>
<evidence type="ECO:0000256" key="1">
    <source>
        <dbReference type="SAM" id="MobiDB-lite"/>
    </source>
</evidence>
<protein>
    <submittedName>
        <fullName evidence="2">Uncharacterized protein</fullName>
    </submittedName>
</protein>
<sequence>MSKKNRISPVIHSASEWQEGQVPDHEKSEFGKSAQAEKGREGCGKRLPSGF</sequence>
<name>M0HGX5_HALEO</name>
<evidence type="ECO:0000313" key="3">
    <source>
        <dbReference type="Proteomes" id="UP000011612"/>
    </source>
</evidence>
<organism evidence="2 3">
    <name type="scientific">Haloferax elongans ATCC BAA-1513</name>
    <dbReference type="NCBI Taxonomy" id="1230453"/>
    <lineage>
        <taxon>Archaea</taxon>
        <taxon>Methanobacteriati</taxon>
        <taxon>Methanobacteriota</taxon>
        <taxon>Stenosarchaea group</taxon>
        <taxon>Halobacteria</taxon>
        <taxon>Halobacteriales</taxon>
        <taxon>Haloferacaceae</taxon>
        <taxon>Haloferax</taxon>
    </lineage>
</organism>
<dbReference type="PATRIC" id="fig|1230453.4.peg.2669"/>